<feature type="compositionally biased region" description="Basic residues" evidence="1">
    <location>
        <begin position="327"/>
        <end position="350"/>
    </location>
</feature>
<feature type="compositionally biased region" description="Basic residues" evidence="1">
    <location>
        <begin position="276"/>
        <end position="301"/>
    </location>
</feature>
<keyword evidence="4" id="KW-1185">Reference proteome</keyword>
<dbReference type="Proteomes" id="UP000659654">
    <property type="component" value="Unassembled WGS sequence"/>
</dbReference>
<gene>
    <name evidence="3" type="ORF">BXYJ_LOCUS4465</name>
</gene>
<dbReference type="EMBL" id="CAJFCV020000002">
    <property type="protein sequence ID" value="CAG9099256.1"/>
    <property type="molecule type" value="Genomic_DNA"/>
</dbReference>
<feature type="transmembrane region" description="Helical" evidence="2">
    <location>
        <begin position="114"/>
        <end position="138"/>
    </location>
</feature>
<proteinExistence type="predicted"/>
<dbReference type="InterPro" id="IPR031720">
    <property type="entry name" value="DUF4728"/>
</dbReference>
<reference evidence="3" key="1">
    <citation type="submission" date="2020-09" db="EMBL/GenBank/DDBJ databases">
        <authorList>
            <person name="Kikuchi T."/>
        </authorList>
    </citation>
    <scope>NUCLEOTIDE SEQUENCE</scope>
    <source>
        <strain evidence="3">Ka4C1</strain>
    </source>
</reference>
<accession>A0A811KKL8</accession>
<dbReference type="AlphaFoldDB" id="A0A811KKL8"/>
<dbReference type="OrthoDB" id="5873673at2759"/>
<keyword evidence="2" id="KW-1133">Transmembrane helix</keyword>
<dbReference type="PANTHER" id="PTHR36694">
    <property type="entry name" value="PASIFLORA 1, ISOFORM A-RELATED"/>
    <property type="match status" value="1"/>
</dbReference>
<feature type="transmembrane region" description="Helical" evidence="2">
    <location>
        <begin position="144"/>
        <end position="170"/>
    </location>
</feature>
<keyword evidence="2" id="KW-0812">Transmembrane</keyword>
<dbReference type="Proteomes" id="UP000582659">
    <property type="component" value="Unassembled WGS sequence"/>
</dbReference>
<feature type="region of interest" description="Disordered" evidence="1">
    <location>
        <begin position="418"/>
        <end position="443"/>
    </location>
</feature>
<feature type="transmembrane region" description="Helical" evidence="2">
    <location>
        <begin position="78"/>
        <end position="107"/>
    </location>
</feature>
<dbReference type="Pfam" id="PF15860">
    <property type="entry name" value="DUF4728"/>
    <property type="match status" value="1"/>
</dbReference>
<sequence length="443" mass="51369">MSCNPCCGWRLKEATATIGIWSCIYNVFMLSLMGWQMAAIKYEKDRAANTLLPNYNTYGRYDIPSYYESYWQSPEERYYTGLFVVQILCLITSLFHLFASLGLIYGVHTWSRYLVVPWLITTLCAILTSLAYCITWWAGDVRDYWLALTIIVFFTILVNCYCFTVVWVFYKRMDEELKYYEGKKMNKYNKFTSNQGYPYDPDENDFAGGYPEPQTDPRWPNDEGFNYRRDFPDERFDNIPGDPLQEGFVDDRPKSVPPFHPTVYDDFADVPRQASRHSHRKHSCHCNRHHKKHRRRHRSLHHKDDLCSSSCSTEYTGTEETVSTHPAGRRHHSRHDRHRRSHSRCHHRTVSPKSSKSAVVQVDPDELSRGDSNVGTLLSGGGGFTIPQHIVIPPETNADPSQPRKYQINSEITISYDPKQLPEQADGMPYARSPNPISFTSNV</sequence>
<evidence type="ECO:0000313" key="4">
    <source>
        <dbReference type="Proteomes" id="UP000659654"/>
    </source>
</evidence>
<evidence type="ECO:0000256" key="1">
    <source>
        <dbReference type="SAM" id="MobiDB-lite"/>
    </source>
</evidence>
<dbReference type="PANTHER" id="PTHR36694:SF11">
    <property type="entry name" value="LP21121P-RELATED"/>
    <property type="match status" value="1"/>
</dbReference>
<feature type="transmembrane region" description="Helical" evidence="2">
    <location>
        <begin position="18"/>
        <end position="38"/>
    </location>
</feature>
<comment type="caution">
    <text evidence="3">The sequence shown here is derived from an EMBL/GenBank/DDBJ whole genome shotgun (WGS) entry which is preliminary data.</text>
</comment>
<name>A0A811KKL8_BURXY</name>
<protein>
    <submittedName>
        <fullName evidence="3">(pine wood nematode) hypothetical protein</fullName>
    </submittedName>
</protein>
<feature type="region of interest" description="Disordered" evidence="1">
    <location>
        <begin position="276"/>
        <end position="380"/>
    </location>
</feature>
<evidence type="ECO:0000313" key="3">
    <source>
        <dbReference type="EMBL" id="CAD5216309.1"/>
    </source>
</evidence>
<keyword evidence="2" id="KW-0472">Membrane</keyword>
<dbReference type="EMBL" id="CAJFDI010000002">
    <property type="protein sequence ID" value="CAD5216309.1"/>
    <property type="molecule type" value="Genomic_DNA"/>
</dbReference>
<organism evidence="3 4">
    <name type="scientific">Bursaphelenchus xylophilus</name>
    <name type="common">Pinewood nematode worm</name>
    <name type="synonym">Aphelenchoides xylophilus</name>
    <dbReference type="NCBI Taxonomy" id="6326"/>
    <lineage>
        <taxon>Eukaryota</taxon>
        <taxon>Metazoa</taxon>
        <taxon>Ecdysozoa</taxon>
        <taxon>Nematoda</taxon>
        <taxon>Chromadorea</taxon>
        <taxon>Rhabditida</taxon>
        <taxon>Tylenchina</taxon>
        <taxon>Tylenchomorpha</taxon>
        <taxon>Aphelenchoidea</taxon>
        <taxon>Aphelenchoididae</taxon>
        <taxon>Bursaphelenchus</taxon>
    </lineage>
</organism>
<evidence type="ECO:0000256" key="2">
    <source>
        <dbReference type="SAM" id="Phobius"/>
    </source>
</evidence>
<feature type="compositionally biased region" description="Polar residues" evidence="1">
    <location>
        <begin position="307"/>
        <end position="324"/>
    </location>
</feature>